<evidence type="ECO:0000313" key="1">
    <source>
        <dbReference type="EMBL" id="EMR04587.1"/>
    </source>
</evidence>
<comment type="caution">
    <text evidence="1">The sequence shown here is derived from an EMBL/GenBank/DDBJ whole genome shotgun (WGS) entry which is preliminary data.</text>
</comment>
<dbReference type="PROSITE" id="PS51257">
    <property type="entry name" value="PROKAR_LIPOPROTEIN"/>
    <property type="match status" value="1"/>
</dbReference>
<name>M7NBD7_9BACT</name>
<protein>
    <recommendedName>
        <fullName evidence="3">LVIVD repeat protein</fullName>
    </recommendedName>
</protein>
<dbReference type="EMBL" id="AODQ01000003">
    <property type="protein sequence ID" value="EMR04587.1"/>
    <property type="molecule type" value="Genomic_DNA"/>
</dbReference>
<dbReference type="eggNOG" id="COG5276">
    <property type="taxonomic scope" value="Bacteria"/>
</dbReference>
<evidence type="ECO:0008006" key="3">
    <source>
        <dbReference type="Google" id="ProtNLM"/>
    </source>
</evidence>
<keyword evidence="2" id="KW-1185">Reference proteome</keyword>
<dbReference type="RefSeq" id="WP_009193602.1">
    <property type="nucleotide sequence ID" value="NZ_AODQ01000003.1"/>
</dbReference>
<sequence length="180" mass="20592">MNRPTNFLLALLLVGTFLTGCMGPDEDEQPFREYYRPVYAAEQLAYRIQVQPARTLQNPGRIYVKDHLLIINERFKGFHLIDNSDPANPQPLLFLEVPGAGNMAMQGSFMYVDNMTDLLTLDLSNLQDIREVNRQKGVFDGRQNYPPMRNVAFECVDPKRGVVVGWEKADMPGKGYECFR</sequence>
<dbReference type="OrthoDB" id="853480at2"/>
<reference evidence="1 2" key="1">
    <citation type="journal article" date="2013" name="Genome Announc.">
        <title>Draft Genome Sequence of Cesiribacter andamanensis Strain AMV16T, Isolated from a Soil Sample from a Mud Volcano in the Andaman Islands, India.</title>
        <authorList>
            <person name="Shivaji S."/>
            <person name="Ara S."/>
            <person name="Begum Z."/>
            <person name="Srinivas T.N."/>
            <person name="Singh A."/>
            <person name="Kumar Pinnaka A."/>
        </authorList>
    </citation>
    <scope>NUCLEOTIDE SEQUENCE [LARGE SCALE GENOMIC DNA]</scope>
    <source>
        <strain evidence="1 2">AMV16</strain>
    </source>
</reference>
<gene>
    <name evidence="1" type="ORF">ADICEAN_00189</name>
</gene>
<dbReference type="STRING" id="1279009.ADICEAN_00189"/>
<evidence type="ECO:0000313" key="2">
    <source>
        <dbReference type="Proteomes" id="UP000011910"/>
    </source>
</evidence>
<dbReference type="AlphaFoldDB" id="M7NBD7"/>
<proteinExistence type="predicted"/>
<accession>M7NBD7</accession>
<dbReference type="Proteomes" id="UP000011910">
    <property type="component" value="Unassembled WGS sequence"/>
</dbReference>
<organism evidence="1 2">
    <name type="scientific">Cesiribacter andamanensis AMV16</name>
    <dbReference type="NCBI Taxonomy" id="1279009"/>
    <lineage>
        <taxon>Bacteria</taxon>
        <taxon>Pseudomonadati</taxon>
        <taxon>Bacteroidota</taxon>
        <taxon>Cytophagia</taxon>
        <taxon>Cytophagales</taxon>
        <taxon>Cesiribacteraceae</taxon>
        <taxon>Cesiribacter</taxon>
    </lineage>
</organism>